<comment type="caution">
    <text evidence="6">The sequence shown here is derived from an EMBL/GenBank/DDBJ whole genome shotgun (WGS) entry which is preliminary data.</text>
</comment>
<dbReference type="AlphaFoldDB" id="S9UYR0"/>
<keyword evidence="1" id="KW-0285">Flavoprotein</keyword>
<keyword evidence="3" id="KW-0560">Oxidoreductase</keyword>
<evidence type="ECO:0000313" key="7">
    <source>
        <dbReference type="Proteomes" id="UP000015354"/>
    </source>
</evidence>
<evidence type="ECO:0000256" key="3">
    <source>
        <dbReference type="ARBA" id="ARBA00023002"/>
    </source>
</evidence>
<dbReference type="Proteomes" id="UP000015354">
    <property type="component" value="Unassembled WGS sequence"/>
</dbReference>
<dbReference type="Pfam" id="PF03060">
    <property type="entry name" value="NMO"/>
    <property type="match status" value="1"/>
</dbReference>
<dbReference type="OrthoDB" id="10265891at2759"/>
<dbReference type="SUPFAM" id="SSF51412">
    <property type="entry name" value="Inosine monophosphate dehydrogenase (IMPDH)"/>
    <property type="match status" value="1"/>
</dbReference>
<dbReference type="InterPro" id="IPR013785">
    <property type="entry name" value="Aldolase_TIM"/>
</dbReference>
<dbReference type="GO" id="GO:0018580">
    <property type="term" value="F:nitronate monooxygenase activity"/>
    <property type="evidence" value="ECO:0007669"/>
    <property type="project" value="InterPro"/>
</dbReference>
<dbReference type="PANTHER" id="PTHR32332">
    <property type="entry name" value="2-NITROPROPANE DIOXYGENASE"/>
    <property type="match status" value="1"/>
</dbReference>
<organism evidence="6 7">
    <name type="scientific">Strigomonas culicis</name>
    <dbReference type="NCBI Taxonomy" id="28005"/>
    <lineage>
        <taxon>Eukaryota</taxon>
        <taxon>Discoba</taxon>
        <taxon>Euglenozoa</taxon>
        <taxon>Kinetoplastea</taxon>
        <taxon>Metakinetoplastina</taxon>
        <taxon>Trypanosomatida</taxon>
        <taxon>Trypanosomatidae</taxon>
        <taxon>Strigomonadinae</taxon>
        <taxon>Strigomonas</taxon>
    </lineage>
</organism>
<name>S9UYR0_9TRYP</name>
<dbReference type="GO" id="GO:0005737">
    <property type="term" value="C:cytoplasm"/>
    <property type="evidence" value="ECO:0007669"/>
    <property type="project" value="UniProtKB-ARBA"/>
</dbReference>
<evidence type="ECO:0000256" key="1">
    <source>
        <dbReference type="ARBA" id="ARBA00022630"/>
    </source>
</evidence>
<reference evidence="6" key="2">
    <citation type="submission" date="2013-03" db="EMBL/GenBank/DDBJ databases">
        <authorList>
            <person name="Motta M.C.M."/>
            <person name="Martins A.C.A."/>
            <person name="Preta C.M.C.C."/>
            <person name="Silva R."/>
            <person name="de Souza S.S."/>
            <person name="Klein C.C."/>
            <person name="de Almeida L.G.P."/>
            <person name="Cunha O.L."/>
            <person name="Colabardini A.C."/>
            <person name="Lima B.A."/>
            <person name="Machado C.R."/>
            <person name="Soares C.M.A."/>
            <person name="de Menezes C.B.A."/>
            <person name="Bartolomeu D.C."/>
            <person name="Grisard E.C."/>
            <person name="Fantinatti-Garboggini F."/>
            <person name="Rodrigues-Luiz G.F."/>
            <person name="Wagner G."/>
            <person name="Goldman G.H."/>
            <person name="Fietto J.L.R."/>
            <person name="Ciapina L.P."/>
            <person name="Brocchi M."/>
            <person name="Elias M.C."/>
            <person name="Goldman M.H.S."/>
            <person name="Sagot M.-F."/>
            <person name="Pereira M."/>
            <person name="Stoco P.H."/>
            <person name="Teixeira S.M.R."/>
            <person name="de Mendonca-Neto R.P."/>
            <person name="Maciel T.E.F."/>
            <person name="Mendes T.A.O."/>
            <person name="Urmenyi T.P."/>
            <person name="Teixeira M.M.G."/>
            <person name="de Camargo E.F.P."/>
            <person name="de Sousa W."/>
            <person name="Schenkman S."/>
            <person name="de Vasconcelos A.T.R."/>
        </authorList>
    </citation>
    <scope>NUCLEOTIDE SEQUENCE</scope>
</reference>
<proteinExistence type="predicted"/>
<evidence type="ECO:0000313" key="5">
    <source>
        <dbReference type="EMBL" id="EPY34201.1"/>
    </source>
</evidence>
<protein>
    <submittedName>
        <fullName evidence="6">Enoyl-[acyl carrier protein] reductase II</fullName>
    </submittedName>
</protein>
<dbReference type="EMBL" id="ATMH01000814">
    <property type="protein sequence ID" value="EPY35982.1"/>
    <property type="molecule type" value="Genomic_DNA"/>
</dbReference>
<evidence type="ECO:0000313" key="6">
    <source>
        <dbReference type="EMBL" id="EPY35982.1"/>
    </source>
</evidence>
<dbReference type="InterPro" id="IPR004136">
    <property type="entry name" value="NMO"/>
</dbReference>
<dbReference type="CDD" id="cd04730">
    <property type="entry name" value="NPD_like"/>
    <property type="match status" value="1"/>
</dbReference>
<dbReference type="EMBL" id="ATMH01001770">
    <property type="protein sequence ID" value="EPY34201.1"/>
    <property type="molecule type" value="Genomic_DNA"/>
</dbReference>
<keyword evidence="7" id="KW-1185">Reference proteome</keyword>
<accession>S9UYR0</accession>
<evidence type="ECO:0000313" key="4">
    <source>
        <dbReference type="EMBL" id="EPY19081.1"/>
    </source>
</evidence>
<dbReference type="PANTHER" id="PTHR32332:SF20">
    <property type="entry name" value="2-NITROPROPANE DIOXYGENASE-LIKE PROTEIN"/>
    <property type="match status" value="1"/>
</dbReference>
<gene>
    <name evidence="6" type="ORF">STCU_00814</name>
    <name evidence="5" type="ORF">STCU_01770</name>
    <name evidence="4" type="ORF">STCU_09633</name>
</gene>
<reference evidence="6 7" key="1">
    <citation type="journal article" date="2013" name="PLoS ONE">
        <title>Predicting the Proteins of Angomonas deanei, Strigomonas culicis and Their Respective Endosymbionts Reveals New Aspects of the Trypanosomatidae Family.</title>
        <authorList>
            <person name="Motta M.C."/>
            <person name="Martins A.C."/>
            <person name="de Souza S.S."/>
            <person name="Catta-Preta C.M."/>
            <person name="Silva R."/>
            <person name="Klein C.C."/>
            <person name="de Almeida L.G."/>
            <person name="de Lima Cunha O."/>
            <person name="Ciapina L.P."/>
            <person name="Brocchi M."/>
            <person name="Colabardini A.C."/>
            <person name="de Araujo Lima B."/>
            <person name="Machado C.R."/>
            <person name="de Almeida Soares C.M."/>
            <person name="Probst C.M."/>
            <person name="de Menezes C.B."/>
            <person name="Thompson C.E."/>
            <person name="Bartholomeu D.C."/>
            <person name="Gradia D.F."/>
            <person name="Pavoni D.P."/>
            <person name="Grisard E.C."/>
            <person name="Fantinatti-Garboggini F."/>
            <person name="Marchini F.K."/>
            <person name="Rodrigues-Luiz G.F."/>
            <person name="Wagner G."/>
            <person name="Goldman G.H."/>
            <person name="Fietto J.L."/>
            <person name="Elias M.C."/>
            <person name="Goldman M.H."/>
            <person name="Sagot M.F."/>
            <person name="Pereira M."/>
            <person name="Stoco P.H."/>
            <person name="de Mendonca-Neto R.P."/>
            <person name="Teixeira S.M."/>
            <person name="Maciel T.E."/>
            <person name="de Oliveira Mendes T.A."/>
            <person name="Urmenyi T.P."/>
            <person name="de Souza W."/>
            <person name="Schenkman S."/>
            <person name="de Vasconcelos A.T."/>
        </authorList>
    </citation>
    <scope>NUCLEOTIDE SEQUENCE [LARGE SCALE GENOMIC DNA]</scope>
</reference>
<dbReference type="Gene3D" id="3.20.20.70">
    <property type="entry name" value="Aldolase class I"/>
    <property type="match status" value="1"/>
</dbReference>
<keyword evidence="2" id="KW-0288">FMN</keyword>
<evidence type="ECO:0000256" key="2">
    <source>
        <dbReference type="ARBA" id="ARBA00022643"/>
    </source>
</evidence>
<sequence length="319" mass="33870">MENNSVCKLFGIKYPIIAGGMVWCSSWQLAAAVSNEGGLGLIGSASMNTDVLREHIQKCKKATQKPFGVNVAINIRAKAEDHIKIILEEKVPVVFTSAGSPKLFTKELHEHGVIVVHVVPSLKLALKCVEAGVDAIVAEGFEAGGHNGMEETATLPLIHHIRPNLPKEMPLIAAGGIASGRSIAAVFAIGADGVQIGTRFALTKESGAAQATKDRLVAAKEGETVLTMKVAGPTRLLQNSFGKKMRELSDSGVSKDELMAVYGKHNTRRGLHEGDVENGEIDIGQVVADCNDIPSVAELMVSLVAEFNETTTKMAALKM</sequence>
<dbReference type="EMBL" id="ATMH01009633">
    <property type="protein sequence ID" value="EPY19081.1"/>
    <property type="molecule type" value="Genomic_DNA"/>
</dbReference>